<accession>A0ABY7XQA5</accession>
<dbReference type="EMBL" id="CP078075">
    <property type="protein sequence ID" value="WDM44341.1"/>
    <property type="molecule type" value="Genomic_DNA"/>
</dbReference>
<name>A0ABY7XQA5_MICLT</name>
<dbReference type="PANTHER" id="PTHR16222">
    <property type="entry name" value="ADP-RIBOSYLGLYCOHYDROLASE"/>
    <property type="match status" value="1"/>
</dbReference>
<protein>
    <submittedName>
        <fullName evidence="1">ADP-ribosylglycohydrolase family protein</fullName>
    </submittedName>
</protein>
<sequence>MAGLALGDAIGRPVEALSAREIQKQYGRVTGFLAENPAGSDDTEYALLTAKTLQRVGISATHDDFAQSWIEDVLPQADGFKGGGFSEMAAIDNLRRGIRPPLTGDHIHAWSDGLAMRVAPIGVVANGDLEVAARLAIADGMVSHSGEGIHCGVVVAVAVSAAMAGATARECFDAALAAIPQDSWTARNLRDAQALVESGLAHEALAVALGERLAVPVYFWADVGPEAVALAMASLLVGDGDVRDSLLYAVNLGRDADTNAAIAGCIAGAISGLEGFPGDWVSGLRPVEGSCIRSMAGIHPLDAADDLVALIERTPR</sequence>
<dbReference type="InterPro" id="IPR036705">
    <property type="entry name" value="Ribosyl_crysJ1_sf"/>
</dbReference>
<organism evidence="1 2">
    <name type="scientific">Microbacterium luteolum</name>
    <name type="common">Aureobacterium luteolum</name>
    <dbReference type="NCBI Taxonomy" id="69367"/>
    <lineage>
        <taxon>Bacteria</taxon>
        <taxon>Bacillati</taxon>
        <taxon>Actinomycetota</taxon>
        <taxon>Actinomycetes</taxon>
        <taxon>Micrococcales</taxon>
        <taxon>Microbacteriaceae</taxon>
        <taxon>Microbacterium</taxon>
    </lineage>
</organism>
<dbReference type="InterPro" id="IPR050792">
    <property type="entry name" value="ADP-ribosylglycohydrolase"/>
</dbReference>
<dbReference type="Gene3D" id="1.10.4080.10">
    <property type="entry name" value="ADP-ribosylation/Crystallin J1"/>
    <property type="match status" value="1"/>
</dbReference>
<evidence type="ECO:0000313" key="1">
    <source>
        <dbReference type="EMBL" id="WDM44341.1"/>
    </source>
</evidence>
<dbReference type="InterPro" id="IPR005502">
    <property type="entry name" value="Ribosyl_crysJ1"/>
</dbReference>
<gene>
    <name evidence="1" type="ORF">KV395_14275</name>
</gene>
<dbReference type="Pfam" id="PF03747">
    <property type="entry name" value="ADP_ribosyl_GH"/>
    <property type="match status" value="1"/>
</dbReference>
<dbReference type="RefSeq" id="WP_282214479.1">
    <property type="nucleotide sequence ID" value="NZ_BAAAUN010000001.1"/>
</dbReference>
<dbReference type="SUPFAM" id="SSF101478">
    <property type="entry name" value="ADP-ribosylglycohydrolase"/>
    <property type="match status" value="1"/>
</dbReference>
<reference evidence="1 2" key="1">
    <citation type="submission" date="2021-06" db="EMBL/GenBank/DDBJ databases">
        <title>Genome-based taxonomic framework of Microbacterium strains isolated from marine environment, the description of four new species and reclassification of four preexisting species.</title>
        <authorList>
            <person name="Lee S.D."/>
            <person name="Kim S.-M."/>
            <person name="Byeon Y.-S."/>
            <person name="Yang H.L."/>
            <person name="Kim I.S."/>
        </authorList>
    </citation>
    <scope>NUCLEOTIDE SEQUENCE [LARGE SCALE GENOMIC DNA]</scope>
    <source>
        <strain evidence="1 2">KACC 14465</strain>
    </source>
</reference>
<proteinExistence type="predicted"/>
<dbReference type="PANTHER" id="PTHR16222:SF12">
    <property type="entry name" value="ADP-RIBOSYLGLYCOHYDROLASE-RELATED"/>
    <property type="match status" value="1"/>
</dbReference>
<dbReference type="Proteomes" id="UP001215097">
    <property type="component" value="Chromosome"/>
</dbReference>
<keyword evidence="2" id="KW-1185">Reference proteome</keyword>
<evidence type="ECO:0000313" key="2">
    <source>
        <dbReference type="Proteomes" id="UP001215097"/>
    </source>
</evidence>